<accession>A0A2P5FEX6</accession>
<dbReference type="OrthoDB" id="10383391at2759"/>
<dbReference type="EMBL" id="JXTC01000039">
    <property type="protein sequence ID" value="PON96347.1"/>
    <property type="molecule type" value="Genomic_DNA"/>
</dbReference>
<sequence>MQNPNPIHIRYDQSTKLGNRLERSQIDQEGSYEPQEIGRSERWWQAVSLRTVETTIIRVCIDAENGSSGQRGEEEYKDAKLTRCDTIVMGLASYLVTAVKLVT</sequence>
<comment type="caution">
    <text evidence="1">The sequence shown here is derived from an EMBL/GenBank/DDBJ whole genome shotgun (WGS) entry which is preliminary data.</text>
</comment>
<reference evidence="2" key="1">
    <citation type="submission" date="2016-06" db="EMBL/GenBank/DDBJ databases">
        <title>Parallel loss of symbiosis genes in relatives of nitrogen-fixing non-legume Parasponia.</title>
        <authorList>
            <person name="Van Velzen R."/>
            <person name="Holmer R."/>
            <person name="Bu F."/>
            <person name="Rutten L."/>
            <person name="Van Zeijl A."/>
            <person name="Liu W."/>
            <person name="Santuari L."/>
            <person name="Cao Q."/>
            <person name="Sharma T."/>
            <person name="Shen D."/>
            <person name="Roswanjaya Y."/>
            <person name="Wardhani T."/>
            <person name="Kalhor M.S."/>
            <person name="Jansen J."/>
            <person name="Van den Hoogen J."/>
            <person name="Gungor B."/>
            <person name="Hartog M."/>
            <person name="Hontelez J."/>
            <person name="Verver J."/>
            <person name="Yang W.-C."/>
            <person name="Schijlen E."/>
            <person name="Repin R."/>
            <person name="Schilthuizen M."/>
            <person name="Schranz E."/>
            <person name="Heidstra R."/>
            <person name="Miyata K."/>
            <person name="Fedorova E."/>
            <person name="Kohlen W."/>
            <person name="Bisseling T."/>
            <person name="Smit S."/>
            <person name="Geurts R."/>
        </authorList>
    </citation>
    <scope>NUCLEOTIDE SEQUENCE [LARGE SCALE GENOMIC DNA]</scope>
    <source>
        <strain evidence="2">cv. RG33-2</strain>
    </source>
</reference>
<keyword evidence="2" id="KW-1185">Reference proteome</keyword>
<proteinExistence type="predicted"/>
<evidence type="ECO:0000313" key="1">
    <source>
        <dbReference type="EMBL" id="PON96347.1"/>
    </source>
</evidence>
<dbReference type="InParanoid" id="A0A2P5FEX6"/>
<dbReference type="Proteomes" id="UP000237000">
    <property type="component" value="Unassembled WGS sequence"/>
</dbReference>
<evidence type="ECO:0000313" key="2">
    <source>
        <dbReference type="Proteomes" id="UP000237000"/>
    </source>
</evidence>
<name>A0A2P5FEX6_TREOI</name>
<dbReference type="AlphaFoldDB" id="A0A2P5FEX6"/>
<organism evidence="1 2">
    <name type="scientific">Trema orientale</name>
    <name type="common">Charcoal tree</name>
    <name type="synonym">Celtis orientalis</name>
    <dbReference type="NCBI Taxonomy" id="63057"/>
    <lineage>
        <taxon>Eukaryota</taxon>
        <taxon>Viridiplantae</taxon>
        <taxon>Streptophyta</taxon>
        <taxon>Embryophyta</taxon>
        <taxon>Tracheophyta</taxon>
        <taxon>Spermatophyta</taxon>
        <taxon>Magnoliopsida</taxon>
        <taxon>eudicotyledons</taxon>
        <taxon>Gunneridae</taxon>
        <taxon>Pentapetalae</taxon>
        <taxon>rosids</taxon>
        <taxon>fabids</taxon>
        <taxon>Rosales</taxon>
        <taxon>Cannabaceae</taxon>
        <taxon>Trema</taxon>
    </lineage>
</organism>
<protein>
    <submittedName>
        <fullName evidence="1">Uncharacterized protein</fullName>
    </submittedName>
</protein>
<gene>
    <name evidence="1" type="ORF">TorRG33x02_079360</name>
</gene>